<evidence type="ECO:0000256" key="3">
    <source>
        <dbReference type="ARBA" id="ARBA00023306"/>
    </source>
</evidence>
<accession>A0A5D4RGS1</accession>
<dbReference type="GO" id="GO:0000917">
    <property type="term" value="P:division septum assembly"/>
    <property type="evidence" value="ECO:0007669"/>
    <property type="project" value="UniProtKB-KW"/>
</dbReference>
<gene>
    <name evidence="5" type="primary">sepF</name>
    <name evidence="7" type="ORF">FZD47_15585</name>
    <name evidence="6" type="ORF">FZD51_05475</name>
</gene>
<comment type="similarity">
    <text evidence="5">Belongs to the SepF family.</text>
</comment>
<dbReference type="InterPro" id="IPR038594">
    <property type="entry name" value="SepF-like_sf"/>
</dbReference>
<name>A0A5D4RGS1_9BACI</name>
<dbReference type="InterPro" id="IPR023052">
    <property type="entry name" value="Cell_div_SepF"/>
</dbReference>
<dbReference type="GO" id="GO:0043093">
    <property type="term" value="P:FtsZ-dependent cytokinesis"/>
    <property type="evidence" value="ECO:0007669"/>
    <property type="project" value="UniProtKB-UniRule"/>
</dbReference>
<evidence type="ECO:0000256" key="4">
    <source>
        <dbReference type="ARBA" id="ARBA00044936"/>
    </source>
</evidence>
<dbReference type="EMBL" id="VTES01000004">
    <property type="protein sequence ID" value="TYS63080.1"/>
    <property type="molecule type" value="Genomic_DNA"/>
</dbReference>
<evidence type="ECO:0000313" key="7">
    <source>
        <dbReference type="EMBL" id="TYS63080.1"/>
    </source>
</evidence>
<sequence>MSIKSKIKTFFFLDDEYDYKEEEIIEEEIEPVRPQKQPASPKQNVVSLQSVQKSSKVVLVEPRVYAEAQDIADQLKNRRAVVVNLQRIERDQAKRIVDFLSGTVYAIGGDIQKIGTDIFLCTPDNVEVSGNISQIMQEHDLENARW</sequence>
<evidence type="ECO:0000256" key="5">
    <source>
        <dbReference type="HAMAP-Rule" id="MF_01197"/>
    </source>
</evidence>
<keyword evidence="5" id="KW-0963">Cytoplasm</keyword>
<organism evidence="6 8">
    <name type="scientific">Bacillus infantis</name>
    <dbReference type="NCBI Taxonomy" id="324767"/>
    <lineage>
        <taxon>Bacteria</taxon>
        <taxon>Bacillati</taxon>
        <taxon>Bacillota</taxon>
        <taxon>Bacilli</taxon>
        <taxon>Bacillales</taxon>
        <taxon>Bacillaceae</taxon>
        <taxon>Bacillus</taxon>
    </lineage>
</organism>
<dbReference type="Proteomes" id="UP000323732">
    <property type="component" value="Unassembled WGS sequence"/>
</dbReference>
<dbReference type="GeneID" id="97349040"/>
<proteinExistence type="inferred from homology"/>
<comment type="caution">
    <text evidence="6">The sequence shown here is derived from an EMBL/GenBank/DDBJ whole genome shotgun (WGS) entry which is preliminary data.</text>
</comment>
<dbReference type="Gene3D" id="3.30.110.150">
    <property type="entry name" value="SepF-like protein"/>
    <property type="match status" value="1"/>
</dbReference>
<dbReference type="Pfam" id="PF04472">
    <property type="entry name" value="SepF"/>
    <property type="match status" value="1"/>
</dbReference>
<dbReference type="InterPro" id="IPR007561">
    <property type="entry name" value="Cell_div_SepF/SepF-rel"/>
</dbReference>
<keyword evidence="2 5" id="KW-0717">Septation</keyword>
<dbReference type="HAMAP" id="MF_01197">
    <property type="entry name" value="SepF"/>
    <property type="match status" value="1"/>
</dbReference>
<evidence type="ECO:0000256" key="1">
    <source>
        <dbReference type="ARBA" id="ARBA00022618"/>
    </source>
</evidence>
<evidence type="ECO:0000256" key="2">
    <source>
        <dbReference type="ARBA" id="ARBA00023210"/>
    </source>
</evidence>
<keyword evidence="3 5" id="KW-0131">Cell cycle</keyword>
<evidence type="ECO:0000313" key="9">
    <source>
        <dbReference type="Proteomes" id="UP000323732"/>
    </source>
</evidence>
<comment type="subcellular location">
    <subcellularLocation>
        <location evidence="5">Cytoplasm</location>
    </subcellularLocation>
    <text evidence="5">Localizes to the division site, in a FtsZ-dependent manner.</text>
</comment>
<comment type="function">
    <text evidence="4 5">Cell division protein that is part of the divisome complex and is recruited early to the Z-ring. Probably stimulates Z-ring formation, perhaps through the cross-linking of FtsZ protofilaments. Its function overlaps with FtsA.</text>
</comment>
<dbReference type="RefSeq" id="WP_009791729.1">
    <property type="nucleotide sequence ID" value="NZ_CP160000.1"/>
</dbReference>
<dbReference type="EMBL" id="VTER01000003">
    <property type="protein sequence ID" value="TYS50009.1"/>
    <property type="molecule type" value="Genomic_DNA"/>
</dbReference>
<dbReference type="PANTHER" id="PTHR35798:SF1">
    <property type="entry name" value="CELL DIVISION PROTEIN SEPF"/>
    <property type="match status" value="1"/>
</dbReference>
<dbReference type="GO" id="GO:0005737">
    <property type="term" value="C:cytoplasm"/>
    <property type="evidence" value="ECO:0007669"/>
    <property type="project" value="UniProtKB-SubCell"/>
</dbReference>
<protein>
    <recommendedName>
        <fullName evidence="5">Cell division protein SepF</fullName>
    </recommendedName>
</protein>
<keyword evidence="1 5" id="KW-0132">Cell division</keyword>
<dbReference type="Proteomes" id="UP000322139">
    <property type="component" value="Unassembled WGS sequence"/>
</dbReference>
<evidence type="ECO:0000313" key="6">
    <source>
        <dbReference type="EMBL" id="TYS50009.1"/>
    </source>
</evidence>
<comment type="subunit">
    <text evidence="5">Homodimer. Interacts with FtsZ.</text>
</comment>
<reference evidence="8 9" key="1">
    <citation type="submission" date="2019-08" db="EMBL/GenBank/DDBJ databases">
        <title>Bacillus genomes from the desert of Cuatro Cienegas, Coahuila.</title>
        <authorList>
            <person name="Olmedo-Alvarez G."/>
        </authorList>
    </citation>
    <scope>NUCLEOTIDE SEQUENCE [LARGE SCALE GENOMIC DNA]</scope>
    <source>
        <strain evidence="7 9">CH37_1T</strain>
        <strain evidence="6 8">CH446_14T</strain>
    </source>
</reference>
<dbReference type="PANTHER" id="PTHR35798">
    <property type="entry name" value="CELL DIVISION PROTEIN SEPF"/>
    <property type="match status" value="1"/>
</dbReference>
<dbReference type="AlphaFoldDB" id="A0A5D4RGS1"/>
<evidence type="ECO:0000313" key="8">
    <source>
        <dbReference type="Proteomes" id="UP000322139"/>
    </source>
</evidence>